<evidence type="ECO:0000313" key="1">
    <source>
        <dbReference type="EMBL" id="JAH71454.1"/>
    </source>
</evidence>
<dbReference type="AlphaFoldDB" id="A0A0E9UZZ2"/>
<accession>A0A0E9UZZ2</accession>
<reference evidence="1" key="2">
    <citation type="journal article" date="2015" name="Fish Shellfish Immunol.">
        <title>Early steps in the European eel (Anguilla anguilla)-Vibrio vulnificus interaction in the gills: Role of the RtxA13 toxin.</title>
        <authorList>
            <person name="Callol A."/>
            <person name="Pajuelo D."/>
            <person name="Ebbesson L."/>
            <person name="Teles M."/>
            <person name="MacKenzie S."/>
            <person name="Amaro C."/>
        </authorList>
    </citation>
    <scope>NUCLEOTIDE SEQUENCE</scope>
</reference>
<sequence length="29" mass="3054">MRNPRSVNLCPPAVGTAHANNANLLATLH</sequence>
<protein>
    <submittedName>
        <fullName evidence="1">Uncharacterized protein</fullName>
    </submittedName>
</protein>
<organism evidence="1">
    <name type="scientific">Anguilla anguilla</name>
    <name type="common">European freshwater eel</name>
    <name type="synonym">Muraena anguilla</name>
    <dbReference type="NCBI Taxonomy" id="7936"/>
    <lineage>
        <taxon>Eukaryota</taxon>
        <taxon>Metazoa</taxon>
        <taxon>Chordata</taxon>
        <taxon>Craniata</taxon>
        <taxon>Vertebrata</taxon>
        <taxon>Euteleostomi</taxon>
        <taxon>Actinopterygii</taxon>
        <taxon>Neopterygii</taxon>
        <taxon>Teleostei</taxon>
        <taxon>Anguilliformes</taxon>
        <taxon>Anguillidae</taxon>
        <taxon>Anguilla</taxon>
    </lineage>
</organism>
<name>A0A0E9UZZ2_ANGAN</name>
<reference evidence="1" key="1">
    <citation type="submission" date="2014-11" db="EMBL/GenBank/DDBJ databases">
        <authorList>
            <person name="Amaro Gonzalez C."/>
        </authorList>
    </citation>
    <scope>NUCLEOTIDE SEQUENCE</scope>
</reference>
<dbReference type="EMBL" id="GBXM01035867">
    <property type="protein sequence ID" value="JAH72710.1"/>
    <property type="molecule type" value="Transcribed_RNA"/>
</dbReference>
<proteinExistence type="predicted"/>
<dbReference type="EMBL" id="GBXM01037123">
    <property type="protein sequence ID" value="JAH71454.1"/>
    <property type="molecule type" value="Transcribed_RNA"/>
</dbReference>